<feature type="binding site" evidence="4">
    <location>
        <position position="241"/>
    </location>
    <ligand>
        <name>S-adenosyl-L-methionine</name>
        <dbReference type="ChEBI" id="CHEBI:59789"/>
    </ligand>
</feature>
<sequence length="406" mass="43908">MSTETDPNVILRVAAKGDGVTADGRHVAFSAPLDRLSEEGGLIKGPHHVDPPCQHFKECGGCSLQHLDHESYVQFVVDRVVYALEGQGLSAGTLYPPQISKPKSRIRASLRAAMMGKSFKLGFSGAGSHRIVDLKQCEIMRPELFAVIGPLRDFLKSVARRKHDMNVEMTLADQGVDLCIKNYEPDSLKQREALAAFASSNALARLSVDNGFGPETQWEPEPVTVTFNGISVALPHNSFLQPTGDGKAALVAAMLETVGDTKLVADLFAGLGTFTFALGDNQKVYAAEGSRDAIGALKMAANLAGRQIFTEHRDLFRRPLSPEELNRFGAVILDPPRAGARDQVAQIAQSEVPKVCYISCNPASFARDAKQLCDAGYKLDALWPVGQFLWSTHVELVSSFTKTSAG</sequence>
<dbReference type="SUPFAM" id="SSF53335">
    <property type="entry name" value="S-adenosyl-L-methionine-dependent methyltransferases"/>
    <property type="match status" value="1"/>
</dbReference>
<feature type="binding site" evidence="4">
    <location>
        <position position="288"/>
    </location>
    <ligand>
        <name>S-adenosyl-L-methionine</name>
        <dbReference type="ChEBI" id="CHEBI:59789"/>
    </ligand>
</feature>
<dbReference type="PANTHER" id="PTHR11061:SF49">
    <property type="entry name" value="23S RRNA (URACIL(1939)-C(5))-METHYLTRANSFERASE RLMD"/>
    <property type="match status" value="1"/>
</dbReference>
<comment type="similarity">
    <text evidence="4">Belongs to the class I-like SAM-binding methyltransferase superfamily. RNA M5U methyltransferase family.</text>
</comment>
<dbReference type="Gene3D" id="2.40.50.1070">
    <property type="match status" value="1"/>
</dbReference>
<feature type="active site" description="Nucleophile" evidence="4">
    <location>
        <position position="360"/>
    </location>
</feature>
<dbReference type="GO" id="GO:0032259">
    <property type="term" value="P:methylation"/>
    <property type="evidence" value="ECO:0007669"/>
    <property type="project" value="UniProtKB-KW"/>
</dbReference>
<dbReference type="RefSeq" id="WP_207988126.1">
    <property type="nucleotide sequence ID" value="NZ_CP071794.1"/>
</dbReference>
<keyword evidence="2 4" id="KW-0808">Transferase</keyword>
<organism evidence="6 7">
    <name type="scientific">Parasphingorhabdus cellanae</name>
    <dbReference type="NCBI Taxonomy" id="2806553"/>
    <lineage>
        <taxon>Bacteria</taxon>
        <taxon>Pseudomonadati</taxon>
        <taxon>Pseudomonadota</taxon>
        <taxon>Alphaproteobacteria</taxon>
        <taxon>Sphingomonadales</taxon>
        <taxon>Sphingomonadaceae</taxon>
        <taxon>Parasphingorhabdus</taxon>
    </lineage>
</organism>
<dbReference type="PROSITE" id="PS51687">
    <property type="entry name" value="SAM_MT_RNA_M5U"/>
    <property type="match status" value="1"/>
</dbReference>
<feature type="binding site" evidence="4">
    <location>
        <position position="268"/>
    </location>
    <ligand>
        <name>S-adenosyl-L-methionine</name>
        <dbReference type="ChEBI" id="CHEBI:59789"/>
    </ligand>
</feature>
<dbReference type="Proteomes" id="UP000663923">
    <property type="component" value="Chromosome"/>
</dbReference>
<proteinExistence type="inferred from homology"/>
<evidence type="ECO:0000256" key="1">
    <source>
        <dbReference type="ARBA" id="ARBA00022603"/>
    </source>
</evidence>
<keyword evidence="7" id="KW-1185">Reference proteome</keyword>
<dbReference type="PANTHER" id="PTHR11061">
    <property type="entry name" value="RNA M5U METHYLTRANSFERASE"/>
    <property type="match status" value="1"/>
</dbReference>
<dbReference type="InterPro" id="IPR029063">
    <property type="entry name" value="SAM-dependent_MTases_sf"/>
</dbReference>
<evidence type="ECO:0000256" key="3">
    <source>
        <dbReference type="ARBA" id="ARBA00022691"/>
    </source>
</evidence>
<feature type="active site" evidence="5">
    <location>
        <position position="360"/>
    </location>
</feature>
<dbReference type="Pfam" id="PF05958">
    <property type="entry name" value="tRNA_U5-meth_tr"/>
    <property type="match status" value="1"/>
</dbReference>
<dbReference type="EMBL" id="CP071794">
    <property type="protein sequence ID" value="QTD56304.1"/>
    <property type="molecule type" value="Genomic_DNA"/>
</dbReference>
<dbReference type="CDD" id="cd02440">
    <property type="entry name" value="AdoMet_MTases"/>
    <property type="match status" value="1"/>
</dbReference>
<keyword evidence="3 4" id="KW-0949">S-adenosyl-L-methionine</keyword>
<evidence type="ECO:0000313" key="6">
    <source>
        <dbReference type="EMBL" id="QTD56304.1"/>
    </source>
</evidence>
<accession>A0ABX7T402</accession>
<evidence type="ECO:0000256" key="4">
    <source>
        <dbReference type="PROSITE-ProRule" id="PRU01024"/>
    </source>
</evidence>
<dbReference type="InterPro" id="IPR010280">
    <property type="entry name" value="U5_MeTrfase_fam"/>
</dbReference>
<dbReference type="GO" id="GO:0008168">
    <property type="term" value="F:methyltransferase activity"/>
    <property type="evidence" value="ECO:0007669"/>
    <property type="project" value="UniProtKB-KW"/>
</dbReference>
<evidence type="ECO:0000256" key="2">
    <source>
        <dbReference type="ARBA" id="ARBA00022679"/>
    </source>
</evidence>
<name>A0ABX7T402_9SPHN</name>
<evidence type="ECO:0000256" key="5">
    <source>
        <dbReference type="PROSITE-ProRule" id="PRU10015"/>
    </source>
</evidence>
<dbReference type="PROSITE" id="PS01230">
    <property type="entry name" value="TRMA_1"/>
    <property type="match status" value="1"/>
</dbReference>
<dbReference type="InterPro" id="IPR030390">
    <property type="entry name" value="MeTrfase_TrmA_AS"/>
</dbReference>
<keyword evidence="1 4" id="KW-0489">Methyltransferase</keyword>
<gene>
    <name evidence="6" type="ORF">J4G78_01475</name>
</gene>
<evidence type="ECO:0000313" key="7">
    <source>
        <dbReference type="Proteomes" id="UP000663923"/>
    </source>
</evidence>
<dbReference type="Gene3D" id="3.40.50.150">
    <property type="entry name" value="Vaccinia Virus protein VP39"/>
    <property type="match status" value="1"/>
</dbReference>
<reference evidence="6 7" key="1">
    <citation type="submission" date="2021-03" db="EMBL/GenBank/DDBJ databases">
        <title>Complete genome of Parasphingorhabdus_sp.JHSY0214.</title>
        <authorList>
            <person name="Yoo J.H."/>
            <person name="Bae J.W."/>
        </authorList>
    </citation>
    <scope>NUCLEOTIDE SEQUENCE [LARGE SCALE GENOMIC DNA]</scope>
    <source>
        <strain evidence="6 7">JHSY0214</strain>
    </source>
</reference>
<feature type="binding site" evidence="4">
    <location>
        <position position="334"/>
    </location>
    <ligand>
        <name>S-adenosyl-L-methionine</name>
        <dbReference type="ChEBI" id="CHEBI:59789"/>
    </ligand>
</feature>
<protein>
    <submittedName>
        <fullName evidence="6">Class I SAM-dependent RNA methyltransferase</fullName>
    </submittedName>
</protein>